<dbReference type="EMBL" id="GBXM01098479">
    <property type="protein sequence ID" value="JAH10098.1"/>
    <property type="molecule type" value="Transcribed_RNA"/>
</dbReference>
<protein>
    <submittedName>
        <fullName evidence="1">Uncharacterized protein</fullName>
    </submittedName>
</protein>
<dbReference type="AlphaFoldDB" id="A0A0E9Q1U2"/>
<reference evidence="1" key="1">
    <citation type="submission" date="2014-11" db="EMBL/GenBank/DDBJ databases">
        <authorList>
            <person name="Amaro Gonzalez C."/>
        </authorList>
    </citation>
    <scope>NUCLEOTIDE SEQUENCE</scope>
</reference>
<accession>A0A0E9Q1U2</accession>
<evidence type="ECO:0000313" key="1">
    <source>
        <dbReference type="EMBL" id="JAH10098.1"/>
    </source>
</evidence>
<sequence>MGQWVHTGFRIVFSLLKKRKRSHTRALYTAQKKTKKTHMLHMEWKKQTTKKIKLKNKDFYMVNYLYRLEMN</sequence>
<organism evidence="1">
    <name type="scientific">Anguilla anguilla</name>
    <name type="common">European freshwater eel</name>
    <name type="synonym">Muraena anguilla</name>
    <dbReference type="NCBI Taxonomy" id="7936"/>
    <lineage>
        <taxon>Eukaryota</taxon>
        <taxon>Metazoa</taxon>
        <taxon>Chordata</taxon>
        <taxon>Craniata</taxon>
        <taxon>Vertebrata</taxon>
        <taxon>Euteleostomi</taxon>
        <taxon>Actinopterygii</taxon>
        <taxon>Neopterygii</taxon>
        <taxon>Teleostei</taxon>
        <taxon>Anguilliformes</taxon>
        <taxon>Anguillidae</taxon>
        <taxon>Anguilla</taxon>
    </lineage>
</organism>
<proteinExistence type="predicted"/>
<reference evidence="1" key="2">
    <citation type="journal article" date="2015" name="Fish Shellfish Immunol.">
        <title>Early steps in the European eel (Anguilla anguilla)-Vibrio vulnificus interaction in the gills: Role of the RtxA13 toxin.</title>
        <authorList>
            <person name="Callol A."/>
            <person name="Pajuelo D."/>
            <person name="Ebbesson L."/>
            <person name="Teles M."/>
            <person name="MacKenzie S."/>
            <person name="Amaro C."/>
        </authorList>
    </citation>
    <scope>NUCLEOTIDE SEQUENCE</scope>
</reference>
<name>A0A0E9Q1U2_ANGAN</name>